<dbReference type="AlphaFoldDB" id="A0A0F7ZU19"/>
<comment type="similarity">
    <text evidence="2">Belongs to the LIMR family.</text>
</comment>
<feature type="transmembrane region" description="Helical" evidence="7">
    <location>
        <begin position="12"/>
        <end position="32"/>
    </location>
</feature>
<feature type="transmembrane region" description="Helical" evidence="7">
    <location>
        <begin position="452"/>
        <end position="471"/>
    </location>
</feature>
<sequence length="702" mass="78501">MPQVMSAATPVGSTVFSVFALLIICLGVLLILRHYLPLRSTPAFYLVPIFFALWLPSIVIVLVPIDLASSAATDDIASRGIWLPQRVVLVSWRITYWLTFALTWFILPILAEYSDAGYREPNDKLKYSLRGNAQFYIASAGAGLAGIIYIATVYGLRFTSLKALVMALAYCWGLVLAIYLMGHGLVSIPRRLIRSASISGSLKRLQSRATKVYEKRQDSIITLEEIEAQVSELSRRKVGSAADFQDWIEEIQELANIAHNQVPTSARILPTNERIIPAVITEKFLADLTRRLVRARHARSRYVDEWNRLVQEAIELQTTLDSGASKKLDFGESTPHDSLWVKMNIMTPYTRYLCYYHILPHARLVLGGFLAVASACIIWSELVKFALPKLSIIRFSVIHHWVGDKAQVGFAGQVISSLWICYMCAAALTSVTEVKVWRGRALVKRNTAYESAFWYSAQVAKLCIPISYNFMTFLTSDVYEKTTFYRFLGKLIDFTSLGRWFNDLYPIVLLFPVVATLFGLYGKVKRFFVGIDIIDDDDDDEENSSAFGSGSWREGRDLIERELGGNSLLRRREEAAARLAAAGSSGGRQAPVLSIPAARNADTSPARSPALFAAHAARPGQASRTSYTDEPTEDDNIFQILGHRMKNTIDTIETPQWLQEIGQGIKKPRWMGGDDDDGARPSGHRSDSDIRRWFGGNGQISL</sequence>
<dbReference type="PANTHER" id="PTHR21355">
    <property type="entry name" value="G-PROTEIN COUPLED RECEPTOR-ASSOCIATED PROTEIN LMBRD2"/>
    <property type="match status" value="1"/>
</dbReference>
<evidence type="ECO:0000256" key="3">
    <source>
        <dbReference type="ARBA" id="ARBA00022692"/>
    </source>
</evidence>
<evidence type="ECO:0000313" key="8">
    <source>
        <dbReference type="EMBL" id="KJZ74093.1"/>
    </source>
</evidence>
<feature type="transmembrane region" description="Helical" evidence="7">
    <location>
        <begin position="361"/>
        <end position="380"/>
    </location>
</feature>
<proteinExistence type="inferred from homology"/>
<comment type="subcellular location">
    <subcellularLocation>
        <location evidence="1">Membrane</location>
        <topology evidence="1">Multi-pass membrane protein</topology>
    </subcellularLocation>
</comment>
<feature type="transmembrane region" description="Helical" evidence="7">
    <location>
        <begin position="163"/>
        <end position="186"/>
    </location>
</feature>
<organism evidence="8 9">
    <name type="scientific">Hirsutella minnesotensis 3608</name>
    <dbReference type="NCBI Taxonomy" id="1043627"/>
    <lineage>
        <taxon>Eukaryota</taxon>
        <taxon>Fungi</taxon>
        <taxon>Dikarya</taxon>
        <taxon>Ascomycota</taxon>
        <taxon>Pezizomycotina</taxon>
        <taxon>Sordariomycetes</taxon>
        <taxon>Hypocreomycetidae</taxon>
        <taxon>Hypocreales</taxon>
        <taxon>Ophiocordycipitaceae</taxon>
        <taxon>Hirsutella</taxon>
    </lineage>
</organism>
<dbReference type="OrthoDB" id="203099at2759"/>
<feature type="transmembrane region" description="Helical" evidence="7">
    <location>
        <begin position="410"/>
        <end position="431"/>
    </location>
</feature>
<feature type="transmembrane region" description="Helical" evidence="7">
    <location>
        <begin position="94"/>
        <end position="114"/>
    </location>
</feature>
<dbReference type="GO" id="GO:0016020">
    <property type="term" value="C:membrane"/>
    <property type="evidence" value="ECO:0007669"/>
    <property type="project" value="UniProtKB-SubCell"/>
</dbReference>
<reference evidence="8 9" key="1">
    <citation type="journal article" date="2014" name="Genome Biol. Evol.">
        <title>Comparative genomics and transcriptomics analyses reveal divergent lifestyle features of nematode endoparasitic fungus Hirsutella minnesotensis.</title>
        <authorList>
            <person name="Lai Y."/>
            <person name="Liu K."/>
            <person name="Zhang X."/>
            <person name="Zhang X."/>
            <person name="Li K."/>
            <person name="Wang N."/>
            <person name="Shu C."/>
            <person name="Wu Y."/>
            <person name="Wang C."/>
            <person name="Bushley K.E."/>
            <person name="Xiang M."/>
            <person name="Liu X."/>
        </authorList>
    </citation>
    <scope>NUCLEOTIDE SEQUENCE [LARGE SCALE GENOMIC DNA]</scope>
    <source>
        <strain evidence="8 9">3608</strain>
    </source>
</reference>
<evidence type="ECO:0000313" key="9">
    <source>
        <dbReference type="Proteomes" id="UP000054481"/>
    </source>
</evidence>
<feature type="transmembrane region" description="Helical" evidence="7">
    <location>
        <begin position="135"/>
        <end position="157"/>
    </location>
</feature>
<dbReference type="EMBL" id="KQ030529">
    <property type="protein sequence ID" value="KJZ74093.1"/>
    <property type="molecule type" value="Genomic_DNA"/>
</dbReference>
<dbReference type="InterPro" id="IPR051584">
    <property type="entry name" value="GPCR-associated_LMBR1"/>
</dbReference>
<feature type="transmembrane region" description="Helical" evidence="7">
    <location>
        <begin position="44"/>
        <end position="65"/>
    </location>
</feature>
<dbReference type="PANTHER" id="PTHR21355:SF0">
    <property type="entry name" value="G-PROTEIN COUPLED RECEPTOR-ASSOCIATED PROTEIN LMBRD2"/>
    <property type="match status" value="1"/>
</dbReference>
<feature type="transmembrane region" description="Helical" evidence="7">
    <location>
        <begin position="504"/>
        <end position="521"/>
    </location>
</feature>
<evidence type="ECO:0000256" key="2">
    <source>
        <dbReference type="ARBA" id="ARBA00010487"/>
    </source>
</evidence>
<dbReference type="Pfam" id="PF04791">
    <property type="entry name" value="LMBR1"/>
    <property type="match status" value="1"/>
</dbReference>
<dbReference type="InterPro" id="IPR006876">
    <property type="entry name" value="LMBR1-like_membr_prot"/>
</dbReference>
<keyword evidence="9" id="KW-1185">Reference proteome</keyword>
<evidence type="ECO:0000256" key="5">
    <source>
        <dbReference type="ARBA" id="ARBA00023136"/>
    </source>
</evidence>
<evidence type="ECO:0000256" key="6">
    <source>
        <dbReference type="SAM" id="MobiDB-lite"/>
    </source>
</evidence>
<keyword evidence="5 7" id="KW-0472">Membrane</keyword>
<protein>
    <submittedName>
        <fullName evidence="8">Uncharacterized protein</fullName>
    </submittedName>
</protein>
<keyword evidence="4 7" id="KW-1133">Transmembrane helix</keyword>
<name>A0A0F7ZU19_9HYPO</name>
<feature type="region of interest" description="Disordered" evidence="6">
    <location>
        <begin position="666"/>
        <end position="702"/>
    </location>
</feature>
<keyword evidence="3 7" id="KW-0812">Transmembrane</keyword>
<evidence type="ECO:0000256" key="7">
    <source>
        <dbReference type="SAM" id="Phobius"/>
    </source>
</evidence>
<accession>A0A0F7ZU19</accession>
<dbReference type="Proteomes" id="UP000054481">
    <property type="component" value="Unassembled WGS sequence"/>
</dbReference>
<evidence type="ECO:0000256" key="4">
    <source>
        <dbReference type="ARBA" id="ARBA00022989"/>
    </source>
</evidence>
<gene>
    <name evidence="8" type="ORF">HIM_06542</name>
</gene>
<evidence type="ECO:0000256" key="1">
    <source>
        <dbReference type="ARBA" id="ARBA00004141"/>
    </source>
</evidence>